<dbReference type="EMBL" id="BAABIV010000004">
    <property type="protein sequence ID" value="GAA4978188.1"/>
    <property type="molecule type" value="Genomic_DNA"/>
</dbReference>
<feature type="region of interest" description="Disordered" evidence="1">
    <location>
        <begin position="1"/>
        <end position="51"/>
    </location>
</feature>
<evidence type="ECO:0000313" key="2">
    <source>
        <dbReference type="EMBL" id="GAA4978188.1"/>
    </source>
</evidence>
<evidence type="ECO:0008006" key="4">
    <source>
        <dbReference type="Google" id="ProtNLM"/>
    </source>
</evidence>
<organism evidence="2 3">
    <name type="scientific">Streptomyces hyderabadensis</name>
    <dbReference type="NCBI Taxonomy" id="598549"/>
    <lineage>
        <taxon>Bacteria</taxon>
        <taxon>Bacillati</taxon>
        <taxon>Actinomycetota</taxon>
        <taxon>Actinomycetes</taxon>
        <taxon>Kitasatosporales</taxon>
        <taxon>Streptomycetaceae</taxon>
        <taxon>Streptomyces</taxon>
    </lineage>
</organism>
<feature type="compositionally biased region" description="Low complexity" evidence="1">
    <location>
        <begin position="12"/>
        <end position="23"/>
    </location>
</feature>
<gene>
    <name evidence="2" type="ORF">GCM10023257_14560</name>
</gene>
<evidence type="ECO:0000313" key="3">
    <source>
        <dbReference type="Proteomes" id="UP001500610"/>
    </source>
</evidence>
<keyword evidence="3" id="KW-1185">Reference proteome</keyword>
<proteinExistence type="predicted"/>
<name>A0ABP9HTD2_9ACTN</name>
<dbReference type="Proteomes" id="UP001500610">
    <property type="component" value="Unassembled WGS sequence"/>
</dbReference>
<reference evidence="3" key="1">
    <citation type="journal article" date="2019" name="Int. J. Syst. Evol. Microbiol.">
        <title>The Global Catalogue of Microorganisms (GCM) 10K type strain sequencing project: providing services to taxonomists for standard genome sequencing and annotation.</title>
        <authorList>
            <consortium name="The Broad Institute Genomics Platform"/>
            <consortium name="The Broad Institute Genome Sequencing Center for Infectious Disease"/>
            <person name="Wu L."/>
            <person name="Ma J."/>
        </authorList>
    </citation>
    <scope>NUCLEOTIDE SEQUENCE [LARGE SCALE GENOMIC DNA]</scope>
    <source>
        <strain evidence="3">JCM 17657</strain>
    </source>
</reference>
<sequence length="73" mass="7407">MEDRDGSGGGAVPHAGGAPGNVACVDAPPRTASLRRDSGRNGPCARAGPALRRVDGGYAPARTADYAPAWYEL</sequence>
<protein>
    <recommendedName>
        <fullName evidence="4">DUF397 domain-containing protein</fullName>
    </recommendedName>
</protein>
<comment type="caution">
    <text evidence="2">The sequence shown here is derived from an EMBL/GenBank/DDBJ whole genome shotgun (WGS) entry which is preliminary data.</text>
</comment>
<evidence type="ECO:0000256" key="1">
    <source>
        <dbReference type="SAM" id="MobiDB-lite"/>
    </source>
</evidence>
<accession>A0ABP9HTD2</accession>